<gene>
    <name evidence="1" type="ORF">FBU59_006042</name>
</gene>
<organism evidence="1 2">
    <name type="scientific">Linderina macrospora</name>
    <dbReference type="NCBI Taxonomy" id="4868"/>
    <lineage>
        <taxon>Eukaryota</taxon>
        <taxon>Fungi</taxon>
        <taxon>Fungi incertae sedis</taxon>
        <taxon>Zoopagomycota</taxon>
        <taxon>Kickxellomycotina</taxon>
        <taxon>Kickxellomycetes</taxon>
        <taxon>Kickxellales</taxon>
        <taxon>Kickxellaceae</taxon>
        <taxon>Linderina</taxon>
    </lineage>
</organism>
<comment type="caution">
    <text evidence="1">The sequence shown here is derived from an EMBL/GenBank/DDBJ whole genome shotgun (WGS) entry which is preliminary data.</text>
</comment>
<evidence type="ECO:0000313" key="1">
    <source>
        <dbReference type="EMBL" id="KAJ1933394.1"/>
    </source>
</evidence>
<name>A0ACC1J111_9FUNG</name>
<protein>
    <submittedName>
        <fullName evidence="1">Uncharacterized protein</fullName>
    </submittedName>
</protein>
<accession>A0ACC1J111</accession>
<dbReference type="EMBL" id="JANBPW010005085">
    <property type="protein sequence ID" value="KAJ1933394.1"/>
    <property type="molecule type" value="Genomic_DNA"/>
</dbReference>
<proteinExistence type="predicted"/>
<reference evidence="1" key="1">
    <citation type="submission" date="2022-07" db="EMBL/GenBank/DDBJ databases">
        <title>Phylogenomic reconstructions and comparative analyses of Kickxellomycotina fungi.</title>
        <authorList>
            <person name="Reynolds N.K."/>
            <person name="Stajich J.E."/>
            <person name="Barry K."/>
            <person name="Grigoriev I.V."/>
            <person name="Crous P."/>
            <person name="Smith M.E."/>
        </authorList>
    </citation>
    <scope>NUCLEOTIDE SEQUENCE</scope>
    <source>
        <strain evidence="1">NRRL 5244</strain>
    </source>
</reference>
<keyword evidence="2" id="KW-1185">Reference proteome</keyword>
<sequence>MLRHLLALAYGNPCHVCRIGAPLVDLHVATAGQLAVHLASSLLLCEPWMPHEYIFRLSDMREPRSSHPPPSKSHALATMAKAKAHAPLNRTHSTTSRGSDRTPEAPWQSSFRVKETSASSHASRSTGRTDTYEKQIKDRVDGQSLYSQSDSLFSESEGNDDGSASSRPSSDGPQVPVFDFGTPQLFTKPTGAPLHSRSKSSSTTNGSTRSSLQAAGILPSLPPLPSNAMPPPLPTANMPTDISPLTADLAKIGIPSSHLSPVLKPILKPHSALPPLPPLPTANMPTDISPLAADLTKMGIPSSHMPPVLKPILKPQNAPPPLPSQPMPSFQPSSYTPQTSSGGFMPMKSAAPPSLPYATESMSAEALMLLNFDKIHK</sequence>
<dbReference type="Proteomes" id="UP001150603">
    <property type="component" value="Unassembled WGS sequence"/>
</dbReference>
<evidence type="ECO:0000313" key="2">
    <source>
        <dbReference type="Proteomes" id="UP001150603"/>
    </source>
</evidence>